<feature type="compositionally biased region" description="Polar residues" evidence="3">
    <location>
        <begin position="409"/>
        <end position="418"/>
    </location>
</feature>
<organism evidence="5 6">
    <name type="scientific">Tuber aestivum</name>
    <name type="common">summer truffle</name>
    <dbReference type="NCBI Taxonomy" id="59557"/>
    <lineage>
        <taxon>Eukaryota</taxon>
        <taxon>Fungi</taxon>
        <taxon>Dikarya</taxon>
        <taxon>Ascomycota</taxon>
        <taxon>Pezizomycotina</taxon>
        <taxon>Pezizomycetes</taxon>
        <taxon>Pezizales</taxon>
        <taxon>Tuberaceae</taxon>
        <taxon>Tuber</taxon>
    </lineage>
</organism>
<comment type="similarity">
    <text evidence="1">Belongs to the arrestin family.</text>
</comment>
<feature type="domain" description="Arrestin C-terminal-like" evidence="4">
    <location>
        <begin position="186"/>
        <end position="347"/>
    </location>
</feature>
<evidence type="ECO:0000256" key="2">
    <source>
        <dbReference type="ARBA" id="ARBA00038766"/>
    </source>
</evidence>
<dbReference type="PANTHER" id="PTHR11188">
    <property type="entry name" value="ARRESTIN DOMAIN CONTAINING PROTEIN"/>
    <property type="match status" value="1"/>
</dbReference>
<proteinExistence type="inferred from homology"/>
<dbReference type="InterPro" id="IPR014756">
    <property type="entry name" value="Ig_E-set"/>
</dbReference>
<dbReference type="GO" id="GO:0030674">
    <property type="term" value="F:protein-macromolecule adaptor activity"/>
    <property type="evidence" value="ECO:0007669"/>
    <property type="project" value="TreeGrafter"/>
</dbReference>
<dbReference type="Gene3D" id="2.60.40.640">
    <property type="match status" value="1"/>
</dbReference>
<dbReference type="GO" id="GO:0070086">
    <property type="term" value="P:ubiquitin-dependent endocytosis"/>
    <property type="evidence" value="ECO:0007669"/>
    <property type="project" value="TreeGrafter"/>
</dbReference>
<evidence type="ECO:0000256" key="3">
    <source>
        <dbReference type="SAM" id="MobiDB-lite"/>
    </source>
</evidence>
<dbReference type="InterPro" id="IPR050357">
    <property type="entry name" value="Arrestin_domain-protein"/>
</dbReference>
<dbReference type="SMART" id="SM01017">
    <property type="entry name" value="Arrestin_C"/>
    <property type="match status" value="1"/>
</dbReference>
<evidence type="ECO:0000313" key="5">
    <source>
        <dbReference type="EMBL" id="CUS09047.1"/>
    </source>
</evidence>
<name>A0A292PRF5_9PEZI</name>
<dbReference type="Pfam" id="PF02752">
    <property type="entry name" value="Arrestin_C"/>
    <property type="match status" value="1"/>
</dbReference>
<gene>
    <name evidence="5" type="ORF">GSTUAT00006874001</name>
</gene>
<evidence type="ECO:0000313" key="6">
    <source>
        <dbReference type="Proteomes" id="UP001412239"/>
    </source>
</evidence>
<keyword evidence="6" id="KW-1185">Reference proteome</keyword>
<dbReference type="GO" id="GO:0005886">
    <property type="term" value="C:plasma membrane"/>
    <property type="evidence" value="ECO:0007669"/>
    <property type="project" value="TreeGrafter"/>
</dbReference>
<accession>A0A292PRF5</accession>
<feature type="region of interest" description="Disordered" evidence="3">
    <location>
        <begin position="524"/>
        <end position="564"/>
    </location>
</feature>
<dbReference type="InterPro" id="IPR011022">
    <property type="entry name" value="Arrestin_C-like"/>
</dbReference>
<dbReference type="InterPro" id="IPR014752">
    <property type="entry name" value="Arrestin-like_C"/>
</dbReference>
<reference evidence="5" key="1">
    <citation type="submission" date="2015-10" db="EMBL/GenBank/DDBJ databases">
        <authorList>
            <person name="Regsiter A."/>
            <person name="william w."/>
        </authorList>
    </citation>
    <scope>NUCLEOTIDE SEQUENCE</scope>
    <source>
        <strain evidence="5">Montdore</strain>
    </source>
</reference>
<dbReference type="AlphaFoldDB" id="A0A292PRF5"/>
<dbReference type="GO" id="GO:0005829">
    <property type="term" value="C:cytosol"/>
    <property type="evidence" value="ECO:0007669"/>
    <property type="project" value="TreeGrafter"/>
</dbReference>
<comment type="subunit">
    <text evidence="2">Interacts with hulA.</text>
</comment>
<protein>
    <recommendedName>
        <fullName evidence="4">Arrestin C-terminal-like domain-containing protein</fullName>
    </recommendedName>
</protein>
<dbReference type="Proteomes" id="UP001412239">
    <property type="component" value="Unassembled WGS sequence"/>
</dbReference>
<dbReference type="EMBL" id="LN891100">
    <property type="protein sequence ID" value="CUS09047.1"/>
    <property type="molecule type" value="Genomic_DNA"/>
</dbReference>
<dbReference type="InterPro" id="IPR011021">
    <property type="entry name" value="Arrestin-like_N"/>
</dbReference>
<dbReference type="Pfam" id="PF00339">
    <property type="entry name" value="Arrestin_N"/>
    <property type="match status" value="1"/>
</dbReference>
<dbReference type="PANTHER" id="PTHR11188:SF17">
    <property type="entry name" value="FI21816P1"/>
    <property type="match status" value="1"/>
</dbReference>
<sequence>MFARMSLLNPIHSHTIPFCEIRLNDDIALFRGTPEESAGVMLSGTLVFSVKEPVPVRSISLSLVGWRRLHWQERTSTGSIGIPFRSVKSESVVFEKKWDFLGFSHSNPVTLGPDNYECSFSTVLPGDLPESIVGLEHAQVFYRLKAVIERPLFAQNITAKKHLRVVWTLGPSALELSQTASVEKIWPDKVEYSISTPSKAVIFGSSIPIDITLVPLLKGLTVEKVICDFKELHNFSHPERGTTKNDTRHILQQTFENWGIEVEDDDEDFGSWRLQGSVDLPKSLVRCVQDCEGDFIEVSIHDGSMGGAGTTVNRNLRLRFVVKLRNPDGHASEIHTSLPVQLFISPNLLMDEDNVIHRTASSRDLALPQSQAPPRYDEHYLDQLYDGLPQDHYGTPMQTPLPSRPHSPNLLQQNSSENLAPFPPSGSGRSVSSMPPRTPSHGGTGGASAPLAPPTSPAGVTGEGEAAQLGRHGSGDYFSRPAGLGGHATHYSGPRMRAHSSDNLPGGELDLNTISRVPSYSAAVRSGTGNLSSASSLPTYDDRLRSAPGSPAGRPLSSQPRESFHDTLQTEAIGRGRGEITADATPVELLILTVAEGALSSQAERRLRRFWLRGR</sequence>
<feature type="region of interest" description="Disordered" evidence="3">
    <location>
        <begin position="386"/>
        <end position="504"/>
    </location>
</feature>
<dbReference type="SUPFAM" id="SSF81296">
    <property type="entry name" value="E set domains"/>
    <property type="match status" value="1"/>
</dbReference>
<evidence type="ECO:0000259" key="4">
    <source>
        <dbReference type="SMART" id="SM01017"/>
    </source>
</evidence>
<feature type="compositionally biased region" description="Polar residues" evidence="3">
    <location>
        <begin position="527"/>
        <end position="538"/>
    </location>
</feature>
<evidence type="ECO:0000256" key="1">
    <source>
        <dbReference type="ARBA" id="ARBA00005298"/>
    </source>
</evidence>
<dbReference type="GO" id="GO:0031625">
    <property type="term" value="F:ubiquitin protein ligase binding"/>
    <property type="evidence" value="ECO:0007669"/>
    <property type="project" value="TreeGrafter"/>
</dbReference>
<feature type="non-terminal residue" evidence="5">
    <location>
        <position position="615"/>
    </location>
</feature>